<organism evidence="3 4">
    <name type="scientific">Candidatus Proximibacter danicus</name>
    <dbReference type="NCBI Taxonomy" id="2954365"/>
    <lineage>
        <taxon>Bacteria</taxon>
        <taxon>Pseudomonadati</taxon>
        <taxon>Pseudomonadota</taxon>
        <taxon>Betaproteobacteria</taxon>
        <taxon>Candidatus Proximibacter</taxon>
    </lineage>
</organism>
<reference evidence="3" key="1">
    <citation type="submission" date="2020-10" db="EMBL/GenBank/DDBJ databases">
        <title>Connecting structure to function with the recovery of over 1000 high-quality activated sludge metagenome-assembled genomes encoding full-length rRNA genes using long-read sequencing.</title>
        <authorList>
            <person name="Singleton C.M."/>
            <person name="Petriglieri F."/>
            <person name="Kristensen J.M."/>
            <person name="Kirkegaard R.H."/>
            <person name="Michaelsen T.Y."/>
            <person name="Andersen M.H."/>
            <person name="Karst S.M."/>
            <person name="Dueholm M.S."/>
            <person name="Nielsen P.H."/>
            <person name="Albertsen M."/>
        </authorList>
    </citation>
    <scope>NUCLEOTIDE SEQUENCE</scope>
    <source>
        <strain evidence="3">Hirt_18-Q3-R61-65_BATAC.395</strain>
    </source>
</reference>
<evidence type="ECO:0000256" key="1">
    <source>
        <dbReference type="SAM" id="Phobius"/>
    </source>
</evidence>
<dbReference type="Pfam" id="PF18917">
    <property type="entry name" value="LiaI-LiaF-like_TM1"/>
    <property type="match status" value="1"/>
</dbReference>
<keyword evidence="1" id="KW-0812">Transmembrane</keyword>
<proteinExistence type="predicted"/>
<keyword evidence="1" id="KW-0472">Membrane</keyword>
<feature type="transmembrane region" description="Helical" evidence="1">
    <location>
        <begin position="35"/>
        <end position="51"/>
    </location>
</feature>
<comment type="caution">
    <text evidence="3">The sequence shown here is derived from an EMBL/GenBank/DDBJ whole genome shotgun (WGS) entry which is preliminary data.</text>
</comment>
<evidence type="ECO:0000313" key="3">
    <source>
        <dbReference type="EMBL" id="MBK8525078.1"/>
    </source>
</evidence>
<feature type="domain" description="LiaI-LiaF-like transmembrane region" evidence="2">
    <location>
        <begin position="5"/>
        <end position="49"/>
    </location>
</feature>
<evidence type="ECO:0000313" key="4">
    <source>
        <dbReference type="Proteomes" id="UP000886689"/>
    </source>
</evidence>
<accession>A0A9D7K2K5</accession>
<dbReference type="Proteomes" id="UP000886689">
    <property type="component" value="Unassembled WGS sequence"/>
</dbReference>
<protein>
    <recommendedName>
        <fullName evidence="2">LiaI-LiaF-like transmembrane region domain-containing protein</fullName>
    </recommendedName>
</protein>
<sequence length="60" mass="6464">MKGNFAAIVLVVTGALALAVNLGLFEIDLLGLMRTWWPVLLIVLGVGLFFTPEPGDSKKH</sequence>
<dbReference type="EMBL" id="JADJUC010000023">
    <property type="protein sequence ID" value="MBK8525078.1"/>
    <property type="molecule type" value="Genomic_DNA"/>
</dbReference>
<name>A0A9D7K2K5_9PROT</name>
<keyword evidence="1" id="KW-1133">Transmembrane helix</keyword>
<evidence type="ECO:0000259" key="2">
    <source>
        <dbReference type="Pfam" id="PF18917"/>
    </source>
</evidence>
<gene>
    <name evidence="3" type="ORF">IPL58_14070</name>
</gene>
<dbReference type="InterPro" id="IPR043726">
    <property type="entry name" value="LiaI-LiaF-like_TM1"/>
</dbReference>
<dbReference type="AlphaFoldDB" id="A0A9D7K2K5"/>